<keyword evidence="3" id="KW-1185">Reference proteome</keyword>
<dbReference type="PANTHER" id="PTHR34385:SF1">
    <property type="entry name" value="PEPTIDOGLYCAN L-ALANYL-D-GLUTAMATE ENDOPEPTIDASE CWLK"/>
    <property type="match status" value="1"/>
</dbReference>
<comment type="caution">
    <text evidence="2">The sequence shown here is derived from an EMBL/GenBank/DDBJ whole genome shotgun (WGS) entry which is preliminary data.</text>
</comment>
<organism evidence="2 3">
    <name type="scientific">Alteromonas genovensis</name>
    <dbReference type="NCBI Taxonomy" id="471225"/>
    <lineage>
        <taxon>Bacteria</taxon>
        <taxon>Pseudomonadati</taxon>
        <taxon>Pseudomonadota</taxon>
        <taxon>Gammaproteobacteria</taxon>
        <taxon>Alteromonadales</taxon>
        <taxon>Alteromonadaceae</taxon>
        <taxon>Alteromonas/Salinimonas group</taxon>
        <taxon>Alteromonas</taxon>
    </lineage>
</organism>
<evidence type="ECO:0000313" key="3">
    <source>
        <dbReference type="Proteomes" id="UP000471381"/>
    </source>
</evidence>
<dbReference type="PANTHER" id="PTHR34385">
    <property type="entry name" value="D-ALANYL-D-ALANINE CARBOXYPEPTIDASE"/>
    <property type="match status" value="1"/>
</dbReference>
<dbReference type="EMBL" id="JAAAWO010000003">
    <property type="protein sequence ID" value="NDW14986.1"/>
    <property type="molecule type" value="Genomic_DNA"/>
</dbReference>
<gene>
    <name evidence="2" type="ORF">GTQ48_05505</name>
</gene>
<dbReference type="Proteomes" id="UP000471381">
    <property type="component" value="Unassembled WGS sequence"/>
</dbReference>
<feature type="domain" description="D-alanyl-D-alanine carboxypeptidase-like core" evidence="1">
    <location>
        <begin position="25"/>
        <end position="179"/>
    </location>
</feature>
<dbReference type="CDD" id="cd14847">
    <property type="entry name" value="DD-carboxypeptidase_like"/>
    <property type="match status" value="1"/>
</dbReference>
<dbReference type="InterPro" id="IPR009045">
    <property type="entry name" value="Zn_M74/Hedgehog-like"/>
</dbReference>
<name>A0A6N9TGD1_9ALTE</name>
<protein>
    <submittedName>
        <fullName evidence="2">D-alanyl-D-alanine carboxypeptidase family protein</fullName>
    </submittedName>
</protein>
<keyword evidence="2" id="KW-0378">Hydrolase</keyword>
<dbReference type="Pfam" id="PF02557">
    <property type="entry name" value="VanY"/>
    <property type="match status" value="1"/>
</dbReference>
<evidence type="ECO:0000313" key="2">
    <source>
        <dbReference type="EMBL" id="NDW14986.1"/>
    </source>
</evidence>
<dbReference type="Gene3D" id="3.30.1380.10">
    <property type="match status" value="1"/>
</dbReference>
<dbReference type="RefSeq" id="WP_163105543.1">
    <property type="nucleotide sequence ID" value="NZ_JAAAWO010000003.1"/>
</dbReference>
<dbReference type="GO" id="GO:0004180">
    <property type="term" value="F:carboxypeptidase activity"/>
    <property type="evidence" value="ECO:0007669"/>
    <property type="project" value="UniProtKB-KW"/>
</dbReference>
<accession>A0A6N9TGD1</accession>
<sequence>MTRSITDQQWLGQQNHDLVDAGHGHLLHPAVKLAFTAMQQKAHSDGIDLQIVSSFRSFERQLAIFNKKWRGEAILRNANGEVLDNTALSSIDKLHAILTWSALPGASRHHWGTDLDVYDRESVHQWNGSFELVEQEYLPKGPCYALACWLEDNMAEFGFFRPFSENKGGVAREPWHLSHKAVATDFEQSRSIEAFASTLKQSDMLGKDTVLANLPYLYNRYVLNNGS</sequence>
<keyword evidence="2" id="KW-0645">Protease</keyword>
<proteinExistence type="predicted"/>
<keyword evidence="2" id="KW-0121">Carboxypeptidase</keyword>
<dbReference type="SUPFAM" id="SSF55166">
    <property type="entry name" value="Hedgehog/DD-peptidase"/>
    <property type="match status" value="1"/>
</dbReference>
<dbReference type="InterPro" id="IPR003709">
    <property type="entry name" value="VanY-like_core_dom"/>
</dbReference>
<dbReference type="InterPro" id="IPR052179">
    <property type="entry name" value="DD-CPase-like"/>
</dbReference>
<dbReference type="AlphaFoldDB" id="A0A6N9TGD1"/>
<evidence type="ECO:0000259" key="1">
    <source>
        <dbReference type="Pfam" id="PF02557"/>
    </source>
</evidence>
<reference evidence="2 3" key="1">
    <citation type="submission" date="2020-01" db="EMBL/GenBank/DDBJ databases">
        <title>Genomes of bacteria type strains.</title>
        <authorList>
            <person name="Chen J."/>
            <person name="Zhu S."/>
            <person name="Yang J."/>
        </authorList>
    </citation>
    <scope>NUCLEOTIDE SEQUENCE [LARGE SCALE GENOMIC DNA]</scope>
    <source>
        <strain evidence="2 3">LMG 24078</strain>
    </source>
</reference>
<dbReference type="GO" id="GO:0006508">
    <property type="term" value="P:proteolysis"/>
    <property type="evidence" value="ECO:0007669"/>
    <property type="project" value="InterPro"/>
</dbReference>